<dbReference type="InterPro" id="IPR016007">
    <property type="entry name" value="Alpha_rhamnosid"/>
</dbReference>
<dbReference type="PANTHER" id="PTHR33307">
    <property type="entry name" value="ALPHA-RHAMNOSIDASE (EUROFUNG)"/>
    <property type="match status" value="1"/>
</dbReference>
<comment type="catalytic activity">
    <reaction evidence="1">
        <text>Hydrolysis of terminal non-reducing alpha-L-rhamnose residues in alpha-L-rhamnosides.</text>
        <dbReference type="EC" id="3.2.1.40"/>
    </reaction>
</comment>
<evidence type="ECO:0000259" key="3">
    <source>
        <dbReference type="Pfam" id="PF17389"/>
    </source>
</evidence>
<name>A0ABS6KF19_9FIRM</name>
<keyword evidence="5" id="KW-1185">Reference proteome</keyword>
<dbReference type="Proteomes" id="UP001314681">
    <property type="component" value="Unassembled WGS sequence"/>
</dbReference>
<proteinExistence type="predicted"/>
<dbReference type="EMBL" id="JAHQCX010000029">
    <property type="protein sequence ID" value="MBU9729121.1"/>
    <property type="molecule type" value="Genomic_DNA"/>
</dbReference>
<evidence type="ECO:0000313" key="4">
    <source>
        <dbReference type="EMBL" id="MBU9729121.1"/>
    </source>
</evidence>
<reference evidence="4 5" key="1">
    <citation type="submission" date="2021-06" db="EMBL/GenBank/DDBJ databases">
        <title>Description of novel taxa of the family Lachnospiraceae.</title>
        <authorList>
            <person name="Chaplin A.V."/>
            <person name="Sokolova S.R."/>
            <person name="Pikina A.P."/>
            <person name="Korzhanova M."/>
            <person name="Belova V."/>
            <person name="Korostin D."/>
            <person name="Efimov B.A."/>
        </authorList>
    </citation>
    <scope>NUCLEOTIDE SEQUENCE [LARGE SCALE GENOMIC DNA]</scope>
    <source>
        <strain evidence="4 5">ASD4241</strain>
    </source>
</reference>
<gene>
    <name evidence="4" type="ORF">KTH90_24320</name>
</gene>
<feature type="domain" description="Alpha-L-rhamnosidase six-hairpin glycosidase" evidence="3">
    <location>
        <begin position="5"/>
        <end position="120"/>
    </location>
</feature>
<protein>
    <recommendedName>
        <fullName evidence="2">alpha-L-rhamnosidase</fullName>
        <ecNumber evidence="2">3.2.1.40</ecNumber>
    </recommendedName>
</protein>
<dbReference type="PANTHER" id="PTHR33307:SF6">
    <property type="entry name" value="ALPHA-RHAMNOSIDASE (EUROFUNG)-RELATED"/>
    <property type="match status" value="1"/>
</dbReference>
<dbReference type="EC" id="3.2.1.40" evidence="2"/>
<evidence type="ECO:0000256" key="2">
    <source>
        <dbReference type="ARBA" id="ARBA00012652"/>
    </source>
</evidence>
<dbReference type="SUPFAM" id="SSF48208">
    <property type="entry name" value="Six-hairpin glycosidases"/>
    <property type="match status" value="1"/>
</dbReference>
<sequence length="123" mass="14216">MAENLWNTNFHFGDWLTPSVSFNFATGDVDMVQSAIRTMDIVPTCFYAYTTQLMAEIAKVLGKQEDEVYYKELDRHIKEAFVKECMDQSGEIKTQLQGVYVLALKMRLVPEDLRKNAVKKLKK</sequence>
<dbReference type="Pfam" id="PF17389">
    <property type="entry name" value="Bac_rhamnosid6H"/>
    <property type="match status" value="1"/>
</dbReference>
<accession>A0ABS6KF19</accession>
<organism evidence="4 5">
    <name type="scientific">Diplocloster modestus</name>
    <dbReference type="NCBI Taxonomy" id="2850322"/>
    <lineage>
        <taxon>Bacteria</taxon>
        <taxon>Bacillati</taxon>
        <taxon>Bacillota</taxon>
        <taxon>Clostridia</taxon>
        <taxon>Lachnospirales</taxon>
        <taxon>Lachnospiraceae</taxon>
        <taxon>Diplocloster</taxon>
    </lineage>
</organism>
<evidence type="ECO:0000313" key="5">
    <source>
        <dbReference type="Proteomes" id="UP001314681"/>
    </source>
</evidence>
<dbReference type="Gene3D" id="1.50.10.10">
    <property type="match status" value="1"/>
</dbReference>
<dbReference type="InterPro" id="IPR008928">
    <property type="entry name" value="6-hairpin_glycosidase_sf"/>
</dbReference>
<comment type="caution">
    <text evidence="4">The sequence shown here is derived from an EMBL/GenBank/DDBJ whole genome shotgun (WGS) entry which is preliminary data.</text>
</comment>
<evidence type="ECO:0000256" key="1">
    <source>
        <dbReference type="ARBA" id="ARBA00001445"/>
    </source>
</evidence>
<dbReference type="InterPro" id="IPR035396">
    <property type="entry name" value="Bac_rhamnosid6H"/>
</dbReference>
<dbReference type="RefSeq" id="WP_158355622.1">
    <property type="nucleotide sequence ID" value="NZ_JAHQCX010000029.1"/>
</dbReference>
<dbReference type="InterPro" id="IPR012341">
    <property type="entry name" value="6hp_glycosidase-like_sf"/>
</dbReference>